<dbReference type="EMBL" id="CAJFCV020000005">
    <property type="protein sequence ID" value="CAG9124457.1"/>
    <property type="molecule type" value="Genomic_DNA"/>
</dbReference>
<reference evidence="2" key="2">
    <citation type="submission" date="2020-09" db="EMBL/GenBank/DDBJ databases">
        <authorList>
            <person name="Kikuchi T."/>
        </authorList>
    </citation>
    <scope>NUCLEOTIDE SEQUENCE</scope>
    <source>
        <strain evidence="2">Ka4C1</strain>
    </source>
</reference>
<keyword evidence="1" id="KW-0732">Signal</keyword>
<evidence type="ECO:0000313" key="2">
    <source>
        <dbReference type="EMBL" id="CAD5232291.1"/>
    </source>
</evidence>
<dbReference type="InterPro" id="IPR045860">
    <property type="entry name" value="Snake_toxin-like_sf"/>
</dbReference>
<sequence length="117" mass="12666">MNTKIVVALFACAFLTVGAVVQPMLSCHSIQDGRALAPSGFETCKPDVAACVKKINKGSKRETHVCDRDHKCRADKKHVSDDEYDYYCCYSDKCNSAASLGAGLIAVSAVTIKMIFL</sequence>
<organism evidence="3 5">
    <name type="scientific">Bursaphelenchus xylophilus</name>
    <name type="common">Pinewood nematode worm</name>
    <name type="synonym">Aphelenchoides xylophilus</name>
    <dbReference type="NCBI Taxonomy" id="6326"/>
    <lineage>
        <taxon>Eukaryota</taxon>
        <taxon>Metazoa</taxon>
        <taxon>Ecdysozoa</taxon>
        <taxon>Nematoda</taxon>
        <taxon>Chromadorea</taxon>
        <taxon>Rhabditida</taxon>
        <taxon>Tylenchina</taxon>
        <taxon>Tylenchomorpha</taxon>
        <taxon>Aphelenchoidea</taxon>
        <taxon>Aphelenchoididae</taxon>
        <taxon>Bursaphelenchus</taxon>
    </lineage>
</organism>
<name>A0A1I7RP17_BURXY</name>
<evidence type="ECO:0000313" key="4">
    <source>
        <dbReference type="Proteomes" id="UP000659654"/>
    </source>
</evidence>
<dbReference type="Proteomes" id="UP000659654">
    <property type="component" value="Unassembled WGS sequence"/>
</dbReference>
<dbReference type="Proteomes" id="UP000095284">
    <property type="component" value="Unplaced"/>
</dbReference>
<dbReference type="SMR" id="A0A1I7RP17"/>
<dbReference type="SUPFAM" id="SSF57302">
    <property type="entry name" value="Snake toxin-like"/>
    <property type="match status" value="1"/>
</dbReference>
<evidence type="ECO:0000313" key="3">
    <source>
        <dbReference type="Proteomes" id="UP000095284"/>
    </source>
</evidence>
<evidence type="ECO:0000313" key="5">
    <source>
        <dbReference type="WBParaSite" id="BXY_0245700.1"/>
    </source>
</evidence>
<dbReference type="Proteomes" id="UP000582659">
    <property type="component" value="Unassembled WGS sequence"/>
</dbReference>
<proteinExistence type="predicted"/>
<protein>
    <submittedName>
        <fullName evidence="2">(pine wood nematode) hypothetical protein</fullName>
    </submittedName>
</protein>
<evidence type="ECO:0000256" key="1">
    <source>
        <dbReference type="SAM" id="SignalP"/>
    </source>
</evidence>
<dbReference type="EMBL" id="CAJFDI010000005">
    <property type="protein sequence ID" value="CAD5232291.1"/>
    <property type="molecule type" value="Genomic_DNA"/>
</dbReference>
<dbReference type="AlphaFoldDB" id="A0A1I7RP17"/>
<reference evidence="5" key="1">
    <citation type="submission" date="2016-11" db="UniProtKB">
        <authorList>
            <consortium name="WormBaseParasite"/>
        </authorList>
    </citation>
    <scope>IDENTIFICATION</scope>
</reference>
<dbReference type="WBParaSite" id="BXY_0245700.1">
    <property type="protein sequence ID" value="BXY_0245700.1"/>
    <property type="gene ID" value="BXY_0245700"/>
</dbReference>
<feature type="signal peptide" evidence="1">
    <location>
        <begin position="1"/>
        <end position="19"/>
    </location>
</feature>
<gene>
    <name evidence="2" type="ORF">BXYJ_LOCUS12382</name>
</gene>
<accession>A0A1I7RP17</accession>
<feature type="chain" id="PRO_5036021878" evidence="1">
    <location>
        <begin position="20"/>
        <end position="117"/>
    </location>
</feature>
<keyword evidence="4" id="KW-1185">Reference proteome</keyword>